<dbReference type="Pfam" id="PF22339">
    <property type="entry name" value="YgxA-like_sub_bind"/>
    <property type="match status" value="1"/>
</dbReference>
<proteinExistence type="predicted"/>
<dbReference type="Gene3D" id="1.20.120.330">
    <property type="entry name" value="Nucleotidyltransferases domain 2"/>
    <property type="match status" value="1"/>
</dbReference>
<dbReference type="Gene3D" id="3.30.460.10">
    <property type="entry name" value="Beta Polymerase, domain 2"/>
    <property type="match status" value="1"/>
</dbReference>
<protein>
    <recommendedName>
        <fullName evidence="1">YgxA-like substrate binding domain-containing protein</fullName>
    </recommendedName>
</protein>
<sequence>MKQVMDDSIDQLSGAASVSGVLVLKRNQLDGEMHEHTEWDRYILVIDEECPSHPYHAIQVSNEERSVTRWTCVHPDEWEEWITSIEVQPFISSLGRADIIVDRSGTLTAWRKRLEDHKKASAHLEYMKTYACFLDSHTQAKHFLQMNYMLDAYRYVDQAFYYWARLVVMEQGEMPRAALWQQVKCLNLGVYKMYEEFTMSSESMSQRIQLALLACEFSLSSKITESCAPLLEWIKQAQGPVPMANIMQHAEFKWLGKYLPTLLKKLVHRGYLDEKLVEHTTPYGNLGNVQAYEWVG</sequence>
<evidence type="ECO:0000313" key="2">
    <source>
        <dbReference type="EMBL" id="MCE5171898.1"/>
    </source>
</evidence>
<organism evidence="2 3">
    <name type="scientific">Paenibacillus profundus</name>
    <dbReference type="NCBI Taxonomy" id="1173085"/>
    <lineage>
        <taxon>Bacteria</taxon>
        <taxon>Bacillati</taxon>
        <taxon>Bacillota</taxon>
        <taxon>Bacilli</taxon>
        <taxon>Bacillales</taxon>
        <taxon>Paenibacillaceae</taxon>
        <taxon>Paenibacillus</taxon>
    </lineage>
</organism>
<accession>A0ABS8YJ15</accession>
<evidence type="ECO:0000259" key="1">
    <source>
        <dbReference type="Pfam" id="PF22339"/>
    </source>
</evidence>
<dbReference type="Proteomes" id="UP001199916">
    <property type="component" value="Unassembled WGS sequence"/>
</dbReference>
<gene>
    <name evidence="2" type="ORF">LQV63_21695</name>
</gene>
<dbReference type="RefSeq" id="WP_233698239.1">
    <property type="nucleotide sequence ID" value="NZ_JAJNBZ010000022.1"/>
</dbReference>
<evidence type="ECO:0000313" key="3">
    <source>
        <dbReference type="Proteomes" id="UP001199916"/>
    </source>
</evidence>
<dbReference type="InterPro" id="IPR043519">
    <property type="entry name" value="NT_sf"/>
</dbReference>
<dbReference type="EMBL" id="JAJNBZ010000022">
    <property type="protein sequence ID" value="MCE5171898.1"/>
    <property type="molecule type" value="Genomic_DNA"/>
</dbReference>
<keyword evidence="3" id="KW-1185">Reference proteome</keyword>
<reference evidence="2 3" key="1">
    <citation type="submission" date="2021-11" db="EMBL/GenBank/DDBJ databases">
        <title>Draft genome sequence of Paenibacillus profundus YoMME, a new Gram-positive bacteria with exoelectrogenic properties.</title>
        <authorList>
            <person name="Hubenova Y."/>
            <person name="Hubenova E."/>
            <person name="Manasiev Y."/>
            <person name="Peykov S."/>
            <person name="Mitov M."/>
        </authorList>
    </citation>
    <scope>NUCLEOTIDE SEQUENCE [LARGE SCALE GENOMIC DNA]</scope>
    <source>
        <strain evidence="2 3">YoMME</strain>
    </source>
</reference>
<feature type="domain" description="YgxA-like substrate binding" evidence="1">
    <location>
        <begin position="129"/>
        <end position="222"/>
    </location>
</feature>
<dbReference type="InterPro" id="IPR054515">
    <property type="entry name" value="YgxA-like_substrate-bd"/>
</dbReference>
<name>A0ABS8YJ15_9BACL</name>
<comment type="caution">
    <text evidence="2">The sequence shown here is derived from an EMBL/GenBank/DDBJ whole genome shotgun (WGS) entry which is preliminary data.</text>
</comment>